<feature type="domain" description="PIN" evidence="1">
    <location>
        <begin position="5"/>
        <end position="114"/>
    </location>
</feature>
<dbReference type="EMBL" id="SFBL01000233">
    <property type="protein sequence ID" value="TRU19805.1"/>
    <property type="molecule type" value="Genomic_DNA"/>
</dbReference>
<gene>
    <name evidence="2" type="ORF">EWV81_23455</name>
</gene>
<dbReference type="AlphaFoldDB" id="A0A552DC67"/>
<evidence type="ECO:0000313" key="3">
    <source>
        <dbReference type="Proteomes" id="UP000319313"/>
    </source>
</evidence>
<dbReference type="Gene3D" id="3.40.50.1010">
    <property type="entry name" value="5'-nuclease"/>
    <property type="match status" value="1"/>
</dbReference>
<comment type="caution">
    <text evidence="2">The sequence shown here is derived from an EMBL/GenBank/DDBJ whole genome shotgun (WGS) entry which is preliminary data.</text>
</comment>
<protein>
    <submittedName>
        <fullName evidence="2">PIN domain-containing protein</fullName>
    </submittedName>
</protein>
<dbReference type="InterPro" id="IPR002716">
    <property type="entry name" value="PIN_dom"/>
</dbReference>
<dbReference type="Proteomes" id="UP000319313">
    <property type="component" value="Unassembled WGS sequence"/>
</dbReference>
<dbReference type="InterPro" id="IPR029060">
    <property type="entry name" value="PIN-like_dom_sf"/>
</dbReference>
<dbReference type="Pfam" id="PF01850">
    <property type="entry name" value="PIN"/>
    <property type="match status" value="1"/>
</dbReference>
<reference evidence="2 3" key="1">
    <citation type="submission" date="2019-01" db="EMBL/GenBank/DDBJ databases">
        <title>Coherence of Microcystis species and biogeography revealed through population genomics.</title>
        <authorList>
            <person name="Perez-Carrascal O.M."/>
            <person name="Terrat Y."/>
            <person name="Giani A."/>
            <person name="Fortin N."/>
            <person name="Tromas N."/>
            <person name="Shapiro B.J."/>
        </authorList>
    </citation>
    <scope>NUCLEOTIDE SEQUENCE [LARGE SCALE GENOMIC DNA]</scope>
    <source>
        <strain evidence="2">Ma_SC_T_19800800_S464</strain>
    </source>
</reference>
<dbReference type="SUPFAM" id="SSF88723">
    <property type="entry name" value="PIN domain-like"/>
    <property type="match status" value="1"/>
</dbReference>
<accession>A0A552DC67</accession>
<proteinExistence type="predicted"/>
<organism evidence="2 3">
    <name type="scientific">Microcystis aeruginosa Ma_SC_T_19800800_S464</name>
    <dbReference type="NCBI Taxonomy" id="2486257"/>
    <lineage>
        <taxon>Bacteria</taxon>
        <taxon>Bacillati</taxon>
        <taxon>Cyanobacteriota</taxon>
        <taxon>Cyanophyceae</taxon>
        <taxon>Oscillatoriophycideae</taxon>
        <taxon>Chroococcales</taxon>
        <taxon>Microcystaceae</taxon>
        <taxon>Microcystis</taxon>
    </lineage>
</organism>
<evidence type="ECO:0000313" key="2">
    <source>
        <dbReference type="EMBL" id="TRU19805.1"/>
    </source>
</evidence>
<sequence length="133" mass="14688">MIKTFIDSGVLIAAARGNSEKSLPAVQVLDDANRSFVSSPFLKLEVLPKAIYNQCREEALFYEAYFTAVTDYVTDLEQILLMGSQEARQWGLGAMDALHVAAAVMAGAKEFMTTEKPSRSIYRTPSVQVISIY</sequence>
<evidence type="ECO:0000259" key="1">
    <source>
        <dbReference type="Pfam" id="PF01850"/>
    </source>
</evidence>
<name>A0A552DC67_MICAE</name>